<organism evidence="3 4">
    <name type="scientific">Dreissena polymorpha</name>
    <name type="common">Zebra mussel</name>
    <name type="synonym">Mytilus polymorpha</name>
    <dbReference type="NCBI Taxonomy" id="45954"/>
    <lineage>
        <taxon>Eukaryota</taxon>
        <taxon>Metazoa</taxon>
        <taxon>Spiralia</taxon>
        <taxon>Lophotrochozoa</taxon>
        <taxon>Mollusca</taxon>
        <taxon>Bivalvia</taxon>
        <taxon>Autobranchia</taxon>
        <taxon>Heteroconchia</taxon>
        <taxon>Euheterodonta</taxon>
        <taxon>Imparidentia</taxon>
        <taxon>Neoheterodontei</taxon>
        <taxon>Myida</taxon>
        <taxon>Dreissenoidea</taxon>
        <taxon>Dreissenidae</taxon>
        <taxon>Dreissena</taxon>
    </lineage>
</organism>
<reference evidence="3" key="2">
    <citation type="submission" date="2020-11" db="EMBL/GenBank/DDBJ databases">
        <authorList>
            <person name="McCartney M.A."/>
            <person name="Auch B."/>
            <person name="Kono T."/>
            <person name="Mallez S."/>
            <person name="Becker A."/>
            <person name="Gohl D.M."/>
            <person name="Silverstein K.A.T."/>
            <person name="Koren S."/>
            <person name="Bechman K.B."/>
            <person name="Herman A."/>
            <person name="Abrahante J.E."/>
            <person name="Garbe J."/>
        </authorList>
    </citation>
    <scope>NUCLEOTIDE SEQUENCE</scope>
    <source>
        <strain evidence="3">Duluth1</strain>
        <tissue evidence="3">Whole animal</tissue>
    </source>
</reference>
<evidence type="ECO:0000313" key="4">
    <source>
        <dbReference type="Proteomes" id="UP000828390"/>
    </source>
</evidence>
<comment type="caution">
    <text evidence="3">The sequence shown here is derived from an EMBL/GenBank/DDBJ whole genome shotgun (WGS) entry which is preliminary data.</text>
</comment>
<gene>
    <name evidence="3" type="ORF">DPMN_190283</name>
</gene>
<sequence length="79" mass="8200">MHGNTTSHQARSRSSLEKTLAYTTKPSYDVTITGTLSGETSATPLKLYVCTSCSGTSAALSLSIFMSVVVLAAAATKLI</sequence>
<dbReference type="Proteomes" id="UP000828390">
    <property type="component" value="Unassembled WGS sequence"/>
</dbReference>
<name>A0A9D4DWI4_DREPO</name>
<reference evidence="3" key="1">
    <citation type="journal article" date="2019" name="bioRxiv">
        <title>The Genome of the Zebra Mussel, Dreissena polymorpha: A Resource for Invasive Species Research.</title>
        <authorList>
            <person name="McCartney M.A."/>
            <person name="Auch B."/>
            <person name="Kono T."/>
            <person name="Mallez S."/>
            <person name="Zhang Y."/>
            <person name="Obille A."/>
            <person name="Becker A."/>
            <person name="Abrahante J.E."/>
            <person name="Garbe J."/>
            <person name="Badalamenti J.P."/>
            <person name="Herman A."/>
            <person name="Mangelson H."/>
            <person name="Liachko I."/>
            <person name="Sullivan S."/>
            <person name="Sone E.D."/>
            <person name="Koren S."/>
            <person name="Silverstein K.A.T."/>
            <person name="Beckman K.B."/>
            <person name="Gohl D.M."/>
        </authorList>
    </citation>
    <scope>NUCLEOTIDE SEQUENCE</scope>
    <source>
        <strain evidence="3">Duluth1</strain>
        <tissue evidence="3">Whole animal</tissue>
    </source>
</reference>
<feature type="compositionally biased region" description="Polar residues" evidence="1">
    <location>
        <begin position="1"/>
        <end position="13"/>
    </location>
</feature>
<evidence type="ECO:0000313" key="3">
    <source>
        <dbReference type="EMBL" id="KAH3755585.1"/>
    </source>
</evidence>
<evidence type="ECO:0000256" key="2">
    <source>
        <dbReference type="SAM" id="Phobius"/>
    </source>
</evidence>
<dbReference type="EMBL" id="JAIWYP010000010">
    <property type="protein sequence ID" value="KAH3755585.1"/>
    <property type="molecule type" value="Genomic_DNA"/>
</dbReference>
<dbReference type="AlphaFoldDB" id="A0A9D4DWI4"/>
<accession>A0A9D4DWI4</accession>
<keyword evidence="2" id="KW-0472">Membrane</keyword>
<proteinExistence type="predicted"/>
<evidence type="ECO:0000256" key="1">
    <source>
        <dbReference type="SAM" id="MobiDB-lite"/>
    </source>
</evidence>
<protein>
    <submittedName>
        <fullName evidence="3">Uncharacterized protein</fullName>
    </submittedName>
</protein>
<feature type="transmembrane region" description="Helical" evidence="2">
    <location>
        <begin position="55"/>
        <end position="75"/>
    </location>
</feature>
<keyword evidence="4" id="KW-1185">Reference proteome</keyword>
<keyword evidence="2" id="KW-1133">Transmembrane helix</keyword>
<feature type="region of interest" description="Disordered" evidence="1">
    <location>
        <begin position="1"/>
        <end position="20"/>
    </location>
</feature>
<keyword evidence="2" id="KW-0812">Transmembrane</keyword>